<dbReference type="InterPro" id="IPR028154">
    <property type="entry name" value="AMP-dep_Lig_C"/>
</dbReference>
<keyword evidence="2" id="KW-0597">Phosphoprotein</keyword>
<evidence type="ECO:0000313" key="5">
    <source>
        <dbReference type="Proteomes" id="UP001596317"/>
    </source>
</evidence>
<dbReference type="PANTHER" id="PTHR43439">
    <property type="entry name" value="PHENYLACETATE-COENZYME A LIGASE"/>
    <property type="match status" value="1"/>
</dbReference>
<dbReference type="Proteomes" id="UP001596317">
    <property type="component" value="Unassembled WGS sequence"/>
</dbReference>
<name>A0ABW1ZT62_9DEIO</name>
<dbReference type="EMBL" id="JBHSWB010000003">
    <property type="protein sequence ID" value="MFC6663561.1"/>
    <property type="molecule type" value="Genomic_DNA"/>
</dbReference>
<organism evidence="4 5">
    <name type="scientific">Deinococcus multiflagellatus</name>
    <dbReference type="NCBI Taxonomy" id="1656887"/>
    <lineage>
        <taxon>Bacteria</taxon>
        <taxon>Thermotogati</taxon>
        <taxon>Deinococcota</taxon>
        <taxon>Deinococci</taxon>
        <taxon>Deinococcales</taxon>
        <taxon>Deinococcaceae</taxon>
        <taxon>Deinococcus</taxon>
    </lineage>
</organism>
<dbReference type="PANTHER" id="PTHR43439:SF2">
    <property type="entry name" value="ENZYME, PUTATIVE (JCVI)-RELATED"/>
    <property type="match status" value="1"/>
</dbReference>
<keyword evidence="1" id="KW-0596">Phosphopantetheine</keyword>
<evidence type="ECO:0000256" key="1">
    <source>
        <dbReference type="ARBA" id="ARBA00022450"/>
    </source>
</evidence>
<feature type="domain" description="AMP-dependent ligase C-terminal" evidence="3">
    <location>
        <begin position="46"/>
        <end position="134"/>
    </location>
</feature>
<dbReference type="InterPro" id="IPR051414">
    <property type="entry name" value="Adenylate-forming_Reductase"/>
</dbReference>
<accession>A0ABW1ZT62</accession>
<proteinExistence type="predicted"/>
<reference evidence="5" key="1">
    <citation type="journal article" date="2019" name="Int. J. Syst. Evol. Microbiol.">
        <title>The Global Catalogue of Microorganisms (GCM) 10K type strain sequencing project: providing services to taxonomists for standard genome sequencing and annotation.</title>
        <authorList>
            <consortium name="The Broad Institute Genomics Platform"/>
            <consortium name="The Broad Institute Genome Sequencing Center for Infectious Disease"/>
            <person name="Wu L."/>
            <person name="Ma J."/>
        </authorList>
    </citation>
    <scope>NUCLEOTIDE SEQUENCE [LARGE SCALE GENOMIC DNA]</scope>
    <source>
        <strain evidence="5">CCUG 63830</strain>
    </source>
</reference>
<gene>
    <name evidence="4" type="ORF">ACFP90_26435</name>
</gene>
<dbReference type="RefSeq" id="WP_224607590.1">
    <property type="nucleotide sequence ID" value="NZ_JAIQXV010000006.1"/>
</dbReference>
<dbReference type="Pfam" id="PF14535">
    <property type="entry name" value="AMP-binding_C_2"/>
    <property type="match status" value="1"/>
</dbReference>
<keyword evidence="5" id="KW-1185">Reference proteome</keyword>
<protein>
    <recommendedName>
        <fullName evidence="3">AMP-dependent ligase C-terminal domain-containing protein</fullName>
    </recommendedName>
</protein>
<sequence>MAARGAVMGAAGDITRLLPRENGTGRSAGRMDRIRARSDDMMVLRGVNVYSTQIEAVLAQLPGLRPHDQLVLSRSGNLDELLRVKSERLDHALRLEIIRLVKAQVGVSIACELCEVGSLPRSEGGKLQRAMGQRGPR</sequence>
<evidence type="ECO:0000259" key="3">
    <source>
        <dbReference type="Pfam" id="PF14535"/>
    </source>
</evidence>
<dbReference type="SUPFAM" id="SSF56801">
    <property type="entry name" value="Acetyl-CoA synthetase-like"/>
    <property type="match status" value="1"/>
</dbReference>
<dbReference type="InterPro" id="IPR045851">
    <property type="entry name" value="AMP-bd_C_sf"/>
</dbReference>
<dbReference type="Gene3D" id="3.30.300.30">
    <property type="match status" value="1"/>
</dbReference>
<evidence type="ECO:0000313" key="4">
    <source>
        <dbReference type="EMBL" id="MFC6663561.1"/>
    </source>
</evidence>
<evidence type="ECO:0000256" key="2">
    <source>
        <dbReference type="ARBA" id="ARBA00022553"/>
    </source>
</evidence>
<comment type="caution">
    <text evidence="4">The sequence shown here is derived from an EMBL/GenBank/DDBJ whole genome shotgun (WGS) entry which is preliminary data.</text>
</comment>